<reference evidence="1 2" key="1">
    <citation type="submission" date="2020-05" db="EMBL/GenBank/DDBJ databases">
        <authorList>
            <person name="Mo P."/>
        </authorList>
    </citation>
    <scope>NUCLEOTIDE SEQUENCE [LARGE SCALE GENOMIC DNA]</scope>
    <source>
        <strain evidence="1 2">Gen01</strain>
    </source>
</reference>
<dbReference type="RefSeq" id="WP_172167135.1">
    <property type="nucleotide sequence ID" value="NZ_CP053564.1"/>
</dbReference>
<proteinExistence type="predicted"/>
<sequence>MTVDLQIAADGLCSVTYWYHSLNLTDRPVHRAPRDLWFQHSRGQLDLVALRESATRNAIQRLHTADNVAKFACQLSPPIHPGETALFGYRCSGAEFRGDWYWRQQFARHTQAYVLNVRHAGIHEVAGITAIEELPDGAERLAQESVIWDYDGDDLIMTFTRERLEPNQYATLRWEHV</sequence>
<accession>A0A6M6JPV5</accession>
<name>A0A6M6JPV5_9PSEU</name>
<gene>
    <name evidence="1" type="ORF">HOP40_33450</name>
</gene>
<evidence type="ECO:0000313" key="1">
    <source>
        <dbReference type="EMBL" id="QJY50064.1"/>
    </source>
</evidence>
<protein>
    <submittedName>
        <fullName evidence="1">Uncharacterized protein</fullName>
    </submittedName>
</protein>
<dbReference type="KEGG" id="pbro:HOP40_33450"/>
<keyword evidence="2" id="KW-1185">Reference proteome</keyword>
<dbReference type="EMBL" id="CP053564">
    <property type="protein sequence ID" value="QJY50064.1"/>
    <property type="molecule type" value="Genomic_DNA"/>
</dbReference>
<organism evidence="1 2">
    <name type="scientific">Pseudonocardia broussonetiae</name>
    <dbReference type="NCBI Taxonomy" id="2736640"/>
    <lineage>
        <taxon>Bacteria</taxon>
        <taxon>Bacillati</taxon>
        <taxon>Actinomycetota</taxon>
        <taxon>Actinomycetes</taxon>
        <taxon>Pseudonocardiales</taxon>
        <taxon>Pseudonocardiaceae</taxon>
        <taxon>Pseudonocardia</taxon>
    </lineage>
</organism>
<evidence type="ECO:0000313" key="2">
    <source>
        <dbReference type="Proteomes" id="UP000505377"/>
    </source>
</evidence>
<dbReference type="AlphaFoldDB" id="A0A6M6JPV5"/>
<dbReference type="Proteomes" id="UP000505377">
    <property type="component" value="Chromosome"/>
</dbReference>